<dbReference type="AlphaFoldDB" id="A0A9N9NNH3"/>
<evidence type="ECO:0000313" key="1">
    <source>
        <dbReference type="EMBL" id="CAG8744477.1"/>
    </source>
</evidence>
<gene>
    <name evidence="1" type="ORF">AMORRO_LOCUS14941</name>
</gene>
<dbReference type="Proteomes" id="UP000789342">
    <property type="component" value="Unassembled WGS sequence"/>
</dbReference>
<dbReference type="EMBL" id="CAJVPV010032211">
    <property type="protein sequence ID" value="CAG8744477.1"/>
    <property type="molecule type" value="Genomic_DNA"/>
</dbReference>
<dbReference type="OrthoDB" id="2405564at2759"/>
<feature type="non-terminal residue" evidence="1">
    <location>
        <position position="100"/>
    </location>
</feature>
<reference evidence="1" key="1">
    <citation type="submission" date="2021-06" db="EMBL/GenBank/DDBJ databases">
        <authorList>
            <person name="Kallberg Y."/>
            <person name="Tangrot J."/>
            <person name="Rosling A."/>
        </authorList>
    </citation>
    <scope>NUCLEOTIDE SEQUENCE</scope>
    <source>
        <strain evidence="1">CL551</strain>
    </source>
</reference>
<protein>
    <submittedName>
        <fullName evidence="1">6396_t:CDS:1</fullName>
    </submittedName>
</protein>
<accession>A0A9N9NNH3</accession>
<comment type="caution">
    <text evidence="1">The sequence shown here is derived from an EMBL/GenBank/DDBJ whole genome shotgun (WGS) entry which is preliminary data.</text>
</comment>
<proteinExistence type="predicted"/>
<evidence type="ECO:0000313" key="2">
    <source>
        <dbReference type="Proteomes" id="UP000789342"/>
    </source>
</evidence>
<sequence>DEDIKSHESETRSFASSFLVYPDHFRFLISFTLLWPENRIDDFNSADLYPSGAELIYLVSKFSRPNSRALRPAVFFSSTATLFDDALKESREIVMTKLKE</sequence>
<feature type="non-terminal residue" evidence="1">
    <location>
        <position position="1"/>
    </location>
</feature>
<organism evidence="1 2">
    <name type="scientific">Acaulospora morrowiae</name>
    <dbReference type="NCBI Taxonomy" id="94023"/>
    <lineage>
        <taxon>Eukaryota</taxon>
        <taxon>Fungi</taxon>
        <taxon>Fungi incertae sedis</taxon>
        <taxon>Mucoromycota</taxon>
        <taxon>Glomeromycotina</taxon>
        <taxon>Glomeromycetes</taxon>
        <taxon>Diversisporales</taxon>
        <taxon>Acaulosporaceae</taxon>
        <taxon>Acaulospora</taxon>
    </lineage>
</organism>
<keyword evidence="2" id="KW-1185">Reference proteome</keyword>
<name>A0A9N9NNH3_9GLOM</name>